<dbReference type="PANTHER" id="PTHR12856">
    <property type="entry name" value="TRANSCRIPTION INITIATION FACTOR IIH-RELATED"/>
    <property type="match status" value="1"/>
</dbReference>
<dbReference type="InterPro" id="IPR035925">
    <property type="entry name" value="BSD_dom_sf"/>
</dbReference>
<dbReference type="GO" id="GO:0006289">
    <property type="term" value="P:nucleotide-excision repair"/>
    <property type="evidence" value="ECO:0007669"/>
    <property type="project" value="InterPro"/>
</dbReference>
<dbReference type="InterPro" id="IPR005607">
    <property type="entry name" value="BSD_dom"/>
</dbReference>
<dbReference type="InterPro" id="IPR027079">
    <property type="entry name" value="Tfb1/GTF2H1"/>
</dbReference>
<sequence length="585" mass="64433">MATSAPQALYASVSYRKVPGTLKLGPDGVLKWTPSSSSSSVPAFQIQDHNLNGMQVSKPGAAQVALRLVAKEGHTIHGETSAMLNFNADRETAMAHRELFKERLAAAIAKVRSAESSGPTQARTDSTSSGRAQGEVSAISELKLRGQVLLAHPSLLALHKDVVGTGLLSDADFWAHPSRAALLRAERARVQQRTGRSARIADPHPTQGESGELKINITPQLIRQLFEQYPVLTRAYDENVPQRLDESTFWMRYFQSKLYHRLRTSQRSAASEQHLPDDDIFDRYLEPEDDQPEPRTQYNPHDALLDLSATEQDHEATGNTQDWTMRPGYDRRALPLVRRFNRHAESLLNSSLGELTEADARRVRRKTGGVGEEYGSPSEPTRYETAIVLDDLKERVAAPRRRLDIQDPNAYYGASAVGDHAANSGAQVDAEQFRAHLQAWHLDLTRAAPPGSTMRHALDDMLKNMTQQKEGRQATTVHVLPPTVYKQMVSCHAATCEFLQHFWQAVLPAVEHGTGAPLAASPLEQRVSKAHQMVRVLQNTTSRVQSIAETAEEAAPGTGYDTVMEAFSSTQEAVARALAYAAPAA</sequence>
<dbReference type="GO" id="GO:0006351">
    <property type="term" value="P:DNA-templated transcription"/>
    <property type="evidence" value="ECO:0007669"/>
    <property type="project" value="InterPro"/>
</dbReference>
<keyword evidence="6" id="KW-0539">Nucleus</keyword>
<comment type="similarity">
    <text evidence="2">Belongs to the TFB1 family.</text>
</comment>
<evidence type="ECO:0000256" key="7">
    <source>
        <dbReference type="SAM" id="MobiDB-lite"/>
    </source>
</evidence>
<dbReference type="SUPFAM" id="SSF140383">
    <property type="entry name" value="BSD domain-like"/>
    <property type="match status" value="2"/>
</dbReference>
<keyword evidence="3" id="KW-0677">Repeat</keyword>
<feature type="region of interest" description="Disordered" evidence="7">
    <location>
        <begin position="265"/>
        <end position="300"/>
    </location>
</feature>
<accession>A0A1M8A6T6</accession>
<keyword evidence="10" id="KW-1185">Reference proteome</keyword>
<keyword evidence="4" id="KW-0805">Transcription regulation</keyword>
<feature type="region of interest" description="Disordered" evidence="7">
    <location>
        <begin position="111"/>
        <end position="134"/>
    </location>
</feature>
<dbReference type="AlphaFoldDB" id="A0A1M8A6T6"/>
<dbReference type="STRING" id="1230383.A0A1M8A6T6"/>
<dbReference type="VEuPathDB" id="FungiDB:MSYG_2441"/>
<dbReference type="Gene3D" id="6.10.140.1200">
    <property type="match status" value="1"/>
</dbReference>
<evidence type="ECO:0000313" key="10">
    <source>
        <dbReference type="Proteomes" id="UP000186303"/>
    </source>
</evidence>
<feature type="compositionally biased region" description="Basic and acidic residues" evidence="7">
    <location>
        <begin position="274"/>
        <end position="286"/>
    </location>
</feature>
<dbReference type="SMART" id="SM00751">
    <property type="entry name" value="BSD"/>
    <property type="match status" value="1"/>
</dbReference>
<dbReference type="OrthoDB" id="360521at2759"/>
<dbReference type="PROSITE" id="PS50858">
    <property type="entry name" value="BSD"/>
    <property type="match status" value="1"/>
</dbReference>
<evidence type="ECO:0000256" key="1">
    <source>
        <dbReference type="ARBA" id="ARBA00004123"/>
    </source>
</evidence>
<dbReference type="Pfam" id="PF03909">
    <property type="entry name" value="BSD"/>
    <property type="match status" value="1"/>
</dbReference>
<dbReference type="InterPro" id="IPR011993">
    <property type="entry name" value="PH-like_dom_sf"/>
</dbReference>
<dbReference type="InterPro" id="IPR013876">
    <property type="entry name" value="TFIIH_BTF_p62_N"/>
</dbReference>
<evidence type="ECO:0000256" key="6">
    <source>
        <dbReference type="ARBA" id="ARBA00023242"/>
    </source>
</evidence>
<dbReference type="OMA" id="VCTCELL"/>
<evidence type="ECO:0000256" key="2">
    <source>
        <dbReference type="ARBA" id="ARBA00009448"/>
    </source>
</evidence>
<feature type="compositionally biased region" description="Polar residues" evidence="7">
    <location>
        <begin position="114"/>
        <end position="131"/>
    </location>
</feature>
<dbReference type="Pfam" id="PF08567">
    <property type="entry name" value="PH_TFIIH"/>
    <property type="match status" value="1"/>
</dbReference>
<dbReference type="Proteomes" id="UP000186303">
    <property type="component" value="Chromosome 3"/>
</dbReference>
<gene>
    <name evidence="9" type="ORF">MSYG_2441</name>
</gene>
<reference evidence="10" key="1">
    <citation type="journal article" date="2017" name="Nucleic Acids Res.">
        <title>Proteogenomics produces comprehensive and highly accurate protein-coding gene annotation in a complete genome assembly of Malassezia sympodialis.</title>
        <authorList>
            <person name="Zhu Y."/>
            <person name="Engstroem P.G."/>
            <person name="Tellgren-Roth C."/>
            <person name="Baudo C.D."/>
            <person name="Kennell J.C."/>
            <person name="Sun S."/>
            <person name="Billmyre R.B."/>
            <person name="Schroeder M.S."/>
            <person name="Andersson A."/>
            <person name="Holm T."/>
            <person name="Sigurgeirsson B."/>
            <person name="Wu G."/>
            <person name="Sankaranarayanan S.R."/>
            <person name="Siddharthan R."/>
            <person name="Sanyal K."/>
            <person name="Lundeberg J."/>
            <person name="Nystedt B."/>
            <person name="Boekhout T."/>
            <person name="Dawson T.L. Jr."/>
            <person name="Heitman J."/>
            <person name="Scheynius A."/>
            <person name="Lehtioe J."/>
        </authorList>
    </citation>
    <scope>NUCLEOTIDE SEQUENCE [LARGE SCALE GENOMIC DNA]</scope>
    <source>
        <strain evidence="10">ATCC 42132</strain>
    </source>
</reference>
<dbReference type="EMBL" id="LT671823">
    <property type="protein sequence ID" value="SHO78099.1"/>
    <property type="molecule type" value="Genomic_DNA"/>
</dbReference>
<evidence type="ECO:0000259" key="8">
    <source>
        <dbReference type="PROSITE" id="PS50858"/>
    </source>
</evidence>
<evidence type="ECO:0000256" key="4">
    <source>
        <dbReference type="ARBA" id="ARBA00023015"/>
    </source>
</evidence>
<comment type="subcellular location">
    <subcellularLocation>
        <location evidence="1">Nucleus</location>
    </subcellularLocation>
</comment>
<evidence type="ECO:0000313" key="9">
    <source>
        <dbReference type="EMBL" id="SHO78099.1"/>
    </source>
</evidence>
<keyword evidence="5" id="KW-0804">Transcription</keyword>
<dbReference type="Gene3D" id="2.30.29.30">
    <property type="entry name" value="Pleckstrin-homology domain (PH domain)/Phosphotyrosine-binding domain (PTB)"/>
    <property type="match status" value="1"/>
</dbReference>
<dbReference type="Gene3D" id="1.10.3970.10">
    <property type="entry name" value="BSD domain"/>
    <property type="match status" value="1"/>
</dbReference>
<name>A0A1M8A6T6_MALS4</name>
<dbReference type="GO" id="GO:0000439">
    <property type="term" value="C:transcription factor TFIIH core complex"/>
    <property type="evidence" value="ECO:0007669"/>
    <property type="project" value="InterPro"/>
</dbReference>
<dbReference type="CDD" id="cd13229">
    <property type="entry name" value="PH_TFIIH"/>
    <property type="match status" value="1"/>
</dbReference>
<dbReference type="SUPFAM" id="SSF50729">
    <property type="entry name" value="PH domain-like"/>
    <property type="match status" value="1"/>
</dbReference>
<proteinExistence type="inferred from homology"/>
<feature type="domain" description="BSD" evidence="8">
    <location>
        <begin position="209"/>
        <end position="261"/>
    </location>
</feature>
<evidence type="ECO:0000256" key="5">
    <source>
        <dbReference type="ARBA" id="ARBA00023163"/>
    </source>
</evidence>
<organism evidence="9 10">
    <name type="scientific">Malassezia sympodialis (strain ATCC 42132)</name>
    <name type="common">Atopic eczema-associated yeast</name>
    <dbReference type="NCBI Taxonomy" id="1230383"/>
    <lineage>
        <taxon>Eukaryota</taxon>
        <taxon>Fungi</taxon>
        <taxon>Dikarya</taxon>
        <taxon>Basidiomycota</taxon>
        <taxon>Ustilaginomycotina</taxon>
        <taxon>Malasseziomycetes</taxon>
        <taxon>Malasseziales</taxon>
        <taxon>Malasseziaceae</taxon>
        <taxon>Malassezia</taxon>
    </lineage>
</organism>
<protein>
    <submittedName>
        <fullName evidence="9">Similar to S.cerevisiae protein TFB1 (Subunit of TFIIH and nucleotide excision repair factor 3 complexes)</fullName>
    </submittedName>
</protein>
<evidence type="ECO:0000256" key="3">
    <source>
        <dbReference type="ARBA" id="ARBA00022737"/>
    </source>
</evidence>